<gene>
    <name evidence="5" type="ORF">FG383_20060</name>
</gene>
<dbReference type="InterPro" id="IPR045247">
    <property type="entry name" value="Oye-like"/>
</dbReference>
<evidence type="ECO:0000256" key="1">
    <source>
        <dbReference type="ARBA" id="ARBA00001917"/>
    </source>
</evidence>
<keyword evidence="6" id="KW-1185">Reference proteome</keyword>
<evidence type="ECO:0000313" key="5">
    <source>
        <dbReference type="EMBL" id="TQR04791.1"/>
    </source>
</evidence>
<evidence type="ECO:0000313" key="6">
    <source>
        <dbReference type="Proteomes" id="UP000318937"/>
    </source>
</evidence>
<sequence length="356" mass="39345">MSKLFDEVRIGNISLKNRICMAPMTRSRALEDGTPSNLVAEYYGQRASVGLIISEGTQPSDDGQGYTNTPGIYTKAHIDGWKKVTSKVHSEGGNIFIQLMHVGRVSHPDNTPHHRQAVAPSAIAPNVEIFTAQGMKQIPTPRELTEGEIKDVINEFRLAARAAIEAGADGVEIHGANGYLIQQFLSENSNHRQDAYGGSIANRSRFAIEVAKAVVEEIGAERTGIRFSPQGTLNGIEEGETSIDMYHYLIAELNKLKLAYLHVMHFGNEPLLQEIRKLWSQALLVNRAGRSLDKLTVDLDNELADVVTVGTWLIANPDFVKRLKVHAQLNEPDRNTMYAGGAEGYTDYPFLNEEHD</sequence>
<dbReference type="Pfam" id="PF00724">
    <property type="entry name" value="Oxidored_FMN"/>
    <property type="match status" value="1"/>
</dbReference>
<evidence type="ECO:0000256" key="2">
    <source>
        <dbReference type="ARBA" id="ARBA00005979"/>
    </source>
</evidence>
<dbReference type="Gene3D" id="3.20.20.70">
    <property type="entry name" value="Aldolase class I"/>
    <property type="match status" value="1"/>
</dbReference>
<dbReference type="GO" id="GO:0016628">
    <property type="term" value="F:oxidoreductase activity, acting on the CH-CH group of donors, NAD or NADP as acceptor"/>
    <property type="evidence" value="ECO:0007669"/>
    <property type="project" value="UniProtKB-ARBA"/>
</dbReference>
<reference evidence="5 6" key="1">
    <citation type="submission" date="2019-05" db="EMBL/GenBank/DDBJ databases">
        <title>Psychrobacillus vulpis sp. nov., a new species isolated from feces of a red fox that inhabits in The Tablas de Daimiel Natural Park, Albacete, Spain.</title>
        <authorList>
            <person name="Rodriguez M."/>
            <person name="Reina J.C."/>
            <person name="Bejar V."/>
            <person name="Llamas I."/>
        </authorList>
    </citation>
    <scope>NUCLEOTIDE SEQUENCE [LARGE SCALE GENOMIC DNA]</scope>
    <source>
        <strain evidence="5 6">NHI-2</strain>
    </source>
</reference>
<keyword evidence="3" id="KW-0560">Oxidoreductase</keyword>
<dbReference type="SUPFAM" id="SSF51395">
    <property type="entry name" value="FMN-linked oxidoreductases"/>
    <property type="match status" value="1"/>
</dbReference>
<organism evidence="5 6">
    <name type="scientific">Psychrobacillus soli</name>
    <dbReference type="NCBI Taxonomy" id="1543965"/>
    <lineage>
        <taxon>Bacteria</taxon>
        <taxon>Bacillati</taxon>
        <taxon>Bacillota</taxon>
        <taxon>Bacilli</taxon>
        <taxon>Bacillales</taxon>
        <taxon>Bacillaceae</taxon>
        <taxon>Psychrobacillus</taxon>
    </lineage>
</organism>
<dbReference type="InterPro" id="IPR013785">
    <property type="entry name" value="Aldolase_TIM"/>
</dbReference>
<proteinExistence type="inferred from homology"/>
<dbReference type="PANTHER" id="PTHR22893">
    <property type="entry name" value="NADH OXIDOREDUCTASE-RELATED"/>
    <property type="match status" value="1"/>
</dbReference>
<dbReference type="AlphaFoldDB" id="A0A544SHZ5"/>
<accession>A0A544SHZ5</accession>
<comment type="caution">
    <text evidence="5">The sequence shown here is derived from an EMBL/GenBank/DDBJ whole genome shotgun (WGS) entry which is preliminary data.</text>
</comment>
<dbReference type="FunFam" id="3.20.20.70:FF:000059">
    <property type="entry name" value="N-ethylmaleimide reductase, FMN-linked"/>
    <property type="match status" value="1"/>
</dbReference>
<name>A0A544SHZ5_9BACI</name>
<dbReference type="OrthoDB" id="9772736at2"/>
<dbReference type="EMBL" id="VDGG01000077">
    <property type="protein sequence ID" value="TQR04791.1"/>
    <property type="molecule type" value="Genomic_DNA"/>
</dbReference>
<comment type="similarity">
    <text evidence="2">Belongs to the NADH:flavin oxidoreductase/NADH oxidase family.</text>
</comment>
<dbReference type="PANTHER" id="PTHR22893:SF91">
    <property type="entry name" value="NADPH DEHYDROGENASE 2-RELATED"/>
    <property type="match status" value="1"/>
</dbReference>
<protein>
    <submittedName>
        <fullName evidence="5">Alkene reductase</fullName>
    </submittedName>
</protein>
<dbReference type="GO" id="GO:0005829">
    <property type="term" value="C:cytosol"/>
    <property type="evidence" value="ECO:0007669"/>
    <property type="project" value="TreeGrafter"/>
</dbReference>
<dbReference type="Proteomes" id="UP000318937">
    <property type="component" value="Unassembled WGS sequence"/>
</dbReference>
<comment type="cofactor">
    <cofactor evidence="1">
        <name>FMN</name>
        <dbReference type="ChEBI" id="CHEBI:58210"/>
    </cofactor>
</comment>
<evidence type="ECO:0000256" key="3">
    <source>
        <dbReference type="ARBA" id="ARBA00023002"/>
    </source>
</evidence>
<dbReference type="GO" id="GO:0010181">
    <property type="term" value="F:FMN binding"/>
    <property type="evidence" value="ECO:0007669"/>
    <property type="project" value="InterPro"/>
</dbReference>
<evidence type="ECO:0000259" key="4">
    <source>
        <dbReference type="Pfam" id="PF00724"/>
    </source>
</evidence>
<dbReference type="CDD" id="cd02933">
    <property type="entry name" value="OYE_like_FMN"/>
    <property type="match status" value="1"/>
</dbReference>
<dbReference type="InterPro" id="IPR001155">
    <property type="entry name" value="OxRdtase_FMN_N"/>
</dbReference>
<dbReference type="RefSeq" id="WP_142609391.1">
    <property type="nucleotide sequence ID" value="NZ_VDGG01000077.1"/>
</dbReference>
<feature type="domain" description="NADH:flavin oxidoreductase/NADH oxidase N-terminal" evidence="4">
    <location>
        <begin position="3"/>
        <end position="329"/>
    </location>
</feature>